<sequence length="791" mass="90475">MAKKISREGFLEIHWDKIIPILLFVIPSIYFLKFLSPNQMIGGSDYLIGSYPLEKYAKEQGEIPLWFPNVFGGFPALGAPVGGEFAPLAQLKWILPPQIVLTIKFIILFFIAGLGMFFYLKTLGLSKYSSGFGAFVYQWIGNLATTPEAGHAGRAASIALFPFILFFLHRALDTKKVNHFILLSIAIAFTFYEGHFQLTYYTLIVLVVYVVHYLVIHRKILTKKDLVKILGYGFICIILIFLLMAMVWLPVLGGMKAVARGLERGYEYAASWNLPPVEIFDLFVPNFSGGLENYWGENAFKLHTEFCGIVIIIFLLFALILFFKKNYVKFFAITGLVALFYCFGGATPVHRIFYTIIPGFKLMRAPNLAFYIVAFSMVIIGATGFEELIIKKEIDKKKFLTISGILIFILLVVLSLIAPAIGRAAAGEKIGNFEQNISGYTTSATISFILLLFVIISVYFRISGKLKISSASLLIIILSLIHQIPVMAKYLPEAPAPEVYYRADDIVPFLKRDKTIFRVFPFYYEHTTDCYLYYHNIQSAGGYIANPIQRYQDFIGAGTSVMFNPSNLIKYPKFIDLLNLKYVVAPNLPDDISRYDPHSQRLIMQIKEFLKRFRLVHRGYKSSVYQNDSVLPRAYLVPDYCVVEENQILEIMKSENFDPKRIVILEEEPDLPHQPEVNSFYEAEIIEYRANRIVCRADCPFAGFLVLLDNWHPDWRVYVDGKEAKLYRANYTFRAVYLEAGRHDVVFEYKSKFFVIGLIITITTIFAILGFYIPLGIWRQAVRIRLKSQSR</sequence>
<accession>A0A7C4TDF3</accession>
<evidence type="ECO:0000313" key="2">
    <source>
        <dbReference type="EMBL" id="HGV97502.1"/>
    </source>
</evidence>
<feature type="transmembrane region" description="Helical" evidence="1">
    <location>
        <begin position="198"/>
        <end position="217"/>
    </location>
</feature>
<dbReference type="EMBL" id="DTGZ01000081">
    <property type="protein sequence ID" value="HGV97502.1"/>
    <property type="molecule type" value="Genomic_DNA"/>
</dbReference>
<reference evidence="2" key="1">
    <citation type="journal article" date="2020" name="mSystems">
        <title>Genome- and Community-Level Interaction Insights into Carbon Utilization and Element Cycling Functions of Hydrothermarchaeota in Hydrothermal Sediment.</title>
        <authorList>
            <person name="Zhou Z."/>
            <person name="Liu Y."/>
            <person name="Xu W."/>
            <person name="Pan J."/>
            <person name="Luo Z.H."/>
            <person name="Li M."/>
        </authorList>
    </citation>
    <scope>NUCLEOTIDE SEQUENCE [LARGE SCALE GENOMIC DNA]</scope>
    <source>
        <strain evidence="2">SpSt-774</strain>
    </source>
</reference>
<keyword evidence="1" id="KW-0472">Membrane</keyword>
<feature type="transmembrane region" description="Helical" evidence="1">
    <location>
        <begin position="302"/>
        <end position="323"/>
    </location>
</feature>
<feature type="transmembrane region" description="Helical" evidence="1">
    <location>
        <begin position="151"/>
        <end position="169"/>
    </location>
</feature>
<name>A0A7C4TDF3_UNCW3</name>
<dbReference type="PANTHER" id="PTHR38454">
    <property type="entry name" value="INTEGRAL MEMBRANE PROTEIN-RELATED"/>
    <property type="match status" value="1"/>
</dbReference>
<protein>
    <recommendedName>
        <fullName evidence="3">YfhO family protein</fullName>
    </recommendedName>
</protein>
<dbReference type="InterPro" id="IPR018580">
    <property type="entry name" value="Uncharacterised_YfhO"/>
</dbReference>
<proteinExistence type="predicted"/>
<evidence type="ECO:0008006" key="3">
    <source>
        <dbReference type="Google" id="ProtNLM"/>
    </source>
</evidence>
<feature type="transmembrane region" description="Helical" evidence="1">
    <location>
        <begin position="402"/>
        <end position="425"/>
    </location>
</feature>
<dbReference type="Pfam" id="PF09586">
    <property type="entry name" value="YfhO"/>
    <property type="match status" value="2"/>
</dbReference>
<organism evidence="2">
    <name type="scientific">candidate division WOR-3 bacterium</name>
    <dbReference type="NCBI Taxonomy" id="2052148"/>
    <lineage>
        <taxon>Bacteria</taxon>
        <taxon>Bacteria division WOR-3</taxon>
    </lineage>
</organism>
<dbReference type="AlphaFoldDB" id="A0A7C4TDF3"/>
<feature type="transmembrane region" description="Helical" evidence="1">
    <location>
        <begin position="369"/>
        <end position="390"/>
    </location>
</feature>
<feature type="transmembrane region" description="Helical" evidence="1">
    <location>
        <begin position="753"/>
        <end position="778"/>
    </location>
</feature>
<feature type="transmembrane region" description="Helical" evidence="1">
    <location>
        <begin position="472"/>
        <end position="491"/>
    </location>
</feature>
<keyword evidence="1" id="KW-1133">Transmembrane helix</keyword>
<comment type="caution">
    <text evidence="2">The sequence shown here is derived from an EMBL/GenBank/DDBJ whole genome shotgun (WGS) entry which is preliminary data.</text>
</comment>
<dbReference type="PANTHER" id="PTHR38454:SF1">
    <property type="entry name" value="INTEGRAL MEMBRANE PROTEIN"/>
    <property type="match status" value="1"/>
</dbReference>
<feature type="transmembrane region" description="Helical" evidence="1">
    <location>
        <begin position="176"/>
        <end position="192"/>
    </location>
</feature>
<feature type="transmembrane region" description="Helical" evidence="1">
    <location>
        <begin position="99"/>
        <end position="120"/>
    </location>
</feature>
<gene>
    <name evidence="2" type="ORF">ENV60_04325</name>
</gene>
<feature type="transmembrane region" description="Helical" evidence="1">
    <location>
        <begin position="18"/>
        <end position="35"/>
    </location>
</feature>
<feature type="transmembrane region" description="Helical" evidence="1">
    <location>
        <begin position="229"/>
        <end position="249"/>
    </location>
</feature>
<keyword evidence="1" id="KW-0812">Transmembrane</keyword>
<feature type="transmembrane region" description="Helical" evidence="1">
    <location>
        <begin position="330"/>
        <end position="349"/>
    </location>
</feature>
<feature type="transmembrane region" description="Helical" evidence="1">
    <location>
        <begin position="437"/>
        <end position="460"/>
    </location>
</feature>
<evidence type="ECO:0000256" key="1">
    <source>
        <dbReference type="SAM" id="Phobius"/>
    </source>
</evidence>